<organism evidence="2 3">
    <name type="scientific">Cordyceps javanica</name>
    <dbReference type="NCBI Taxonomy" id="43265"/>
    <lineage>
        <taxon>Eukaryota</taxon>
        <taxon>Fungi</taxon>
        <taxon>Dikarya</taxon>
        <taxon>Ascomycota</taxon>
        <taxon>Pezizomycotina</taxon>
        <taxon>Sordariomycetes</taxon>
        <taxon>Hypocreomycetidae</taxon>
        <taxon>Hypocreales</taxon>
        <taxon>Cordycipitaceae</taxon>
        <taxon>Cordyceps</taxon>
    </lineage>
</organism>
<comment type="caution">
    <text evidence="2">The sequence shown here is derived from an EMBL/GenBank/DDBJ whole genome shotgun (WGS) entry which is preliminary data.</text>
</comment>
<feature type="region of interest" description="Disordered" evidence="1">
    <location>
        <begin position="248"/>
        <end position="267"/>
    </location>
</feature>
<dbReference type="Proteomes" id="UP000315783">
    <property type="component" value="Unassembled WGS sequence"/>
</dbReference>
<sequence>MVSTERLSSAFWNRDGCVEEGSVWSGSRLTTSRKSRTSVSSPSVRYCAGSKDSSLTSFDAARRPIVGDRTLAASPSASDSANTSGTATISLHNKTSVVHALFLVAVATTWLPWAALATSTAISIRGKGDFFVSSPSTRFCADQRSSQESRSHGPISDMGAIDENAESWQISGYARTLARLCACFSACLGLRIRYVSETDGVALGPPSTWSRTCAGGMSISIDAFFFESLFGDDCNFSISPTCQAATVIRGQRPDQGPELRDPRRHQQQILQKALDGALQLGARRMAQHAEPARQQPRPEGFRPAEQQAVGRRGVAQHGRRLVDGEAQEGERLERLATVAGSVEKRRVVVVEARGVEHHPAVDVDEHVVVLGALRRRPQQ</sequence>
<name>A0A545VUF8_9HYPO</name>
<protein>
    <submittedName>
        <fullName evidence="2">Uncharacterized protein</fullName>
    </submittedName>
</protein>
<keyword evidence="3" id="KW-1185">Reference proteome</keyword>
<dbReference type="AlphaFoldDB" id="A0A545VUF8"/>
<proteinExistence type="predicted"/>
<evidence type="ECO:0000256" key="1">
    <source>
        <dbReference type="SAM" id="MobiDB-lite"/>
    </source>
</evidence>
<gene>
    <name evidence="2" type="ORF">IF1G_07876</name>
</gene>
<feature type="region of interest" description="Disordered" evidence="1">
    <location>
        <begin position="307"/>
        <end position="326"/>
    </location>
</feature>
<evidence type="ECO:0000313" key="3">
    <source>
        <dbReference type="Proteomes" id="UP000315783"/>
    </source>
</evidence>
<evidence type="ECO:0000313" key="2">
    <source>
        <dbReference type="EMBL" id="TQV93298.1"/>
    </source>
</evidence>
<reference evidence="2 3" key="1">
    <citation type="journal article" date="2019" name="Appl. Microbiol. Biotechnol.">
        <title>Genome sequence of Isaria javanica and comparative genome analysis insights into family S53 peptidase evolution in fungal entomopathogens.</title>
        <authorList>
            <person name="Lin R."/>
            <person name="Zhang X."/>
            <person name="Xin B."/>
            <person name="Zou M."/>
            <person name="Gao Y."/>
            <person name="Qin F."/>
            <person name="Hu Q."/>
            <person name="Xie B."/>
            <person name="Cheng X."/>
        </authorList>
    </citation>
    <scope>NUCLEOTIDE SEQUENCE [LARGE SCALE GENOMIC DNA]</scope>
    <source>
        <strain evidence="2 3">IJ1G</strain>
    </source>
</reference>
<dbReference type="EMBL" id="SPUK01000012">
    <property type="protein sequence ID" value="TQV93298.1"/>
    <property type="molecule type" value="Genomic_DNA"/>
</dbReference>
<feature type="compositionally biased region" description="Basic and acidic residues" evidence="1">
    <location>
        <begin position="251"/>
        <end position="261"/>
    </location>
</feature>
<accession>A0A545VUF8</accession>